<gene>
    <name evidence="3" type="ORF">GCM10009564_09590</name>
</gene>
<evidence type="ECO:0000313" key="4">
    <source>
        <dbReference type="Proteomes" id="UP001501072"/>
    </source>
</evidence>
<evidence type="ECO:0000313" key="3">
    <source>
        <dbReference type="EMBL" id="GAA1005282.1"/>
    </source>
</evidence>
<proteinExistence type="predicted"/>
<keyword evidence="2" id="KW-0812">Transmembrane</keyword>
<reference evidence="3 4" key="1">
    <citation type="journal article" date="2019" name="Int. J. Syst. Evol. Microbiol.">
        <title>The Global Catalogue of Microorganisms (GCM) 10K type strain sequencing project: providing services to taxonomists for standard genome sequencing and annotation.</title>
        <authorList>
            <consortium name="The Broad Institute Genomics Platform"/>
            <consortium name="The Broad Institute Genome Sequencing Center for Infectious Disease"/>
            <person name="Wu L."/>
            <person name="Ma J."/>
        </authorList>
    </citation>
    <scope>NUCLEOTIDE SEQUENCE [LARGE SCALE GENOMIC DNA]</scope>
    <source>
        <strain evidence="3 4">JCM 11269</strain>
    </source>
</reference>
<evidence type="ECO:0000256" key="2">
    <source>
        <dbReference type="SAM" id="Phobius"/>
    </source>
</evidence>
<protein>
    <recommendedName>
        <fullName evidence="5">Integral membrane protein</fullName>
    </recommendedName>
</protein>
<keyword evidence="4" id="KW-1185">Reference proteome</keyword>
<keyword evidence="2" id="KW-1133">Transmembrane helix</keyword>
<keyword evidence="2" id="KW-0472">Membrane</keyword>
<feature type="compositionally biased region" description="Gly residues" evidence="1">
    <location>
        <begin position="51"/>
        <end position="81"/>
    </location>
</feature>
<dbReference type="Proteomes" id="UP001501072">
    <property type="component" value="Unassembled WGS sequence"/>
</dbReference>
<feature type="region of interest" description="Disordered" evidence="1">
    <location>
        <begin position="51"/>
        <end position="150"/>
    </location>
</feature>
<accession>A0ABN1SU04</accession>
<name>A0ABN1SU04_9ACTN</name>
<evidence type="ECO:0000256" key="1">
    <source>
        <dbReference type="SAM" id="MobiDB-lite"/>
    </source>
</evidence>
<organism evidence="3 4">
    <name type="scientific">Streptomyces thermogriseus</name>
    <dbReference type="NCBI Taxonomy" id="75292"/>
    <lineage>
        <taxon>Bacteria</taxon>
        <taxon>Bacillati</taxon>
        <taxon>Actinomycetota</taxon>
        <taxon>Actinomycetes</taxon>
        <taxon>Kitasatosporales</taxon>
        <taxon>Streptomycetaceae</taxon>
        <taxon>Streptomyces</taxon>
    </lineage>
</organism>
<feature type="compositionally biased region" description="Gly residues" evidence="1">
    <location>
        <begin position="101"/>
        <end position="150"/>
    </location>
</feature>
<comment type="caution">
    <text evidence="3">The sequence shown here is derived from an EMBL/GenBank/DDBJ whole genome shotgun (WGS) entry which is preliminary data.</text>
</comment>
<dbReference type="EMBL" id="BAAAHU010000005">
    <property type="protein sequence ID" value="GAA1005282.1"/>
    <property type="molecule type" value="Genomic_DNA"/>
</dbReference>
<feature type="transmembrane region" description="Helical" evidence="2">
    <location>
        <begin position="258"/>
        <end position="277"/>
    </location>
</feature>
<sequence>MVPGVPGFGPGAPGVGAGGVPGVVPGVPAAPGVGPGPGGVPGVVPGVPGFGPGVPGVGPGNGPGHGGFGGEGRGRGPGGGFGDDRGGHGPGGGFGDDRGGRGPGGGFGNGRGNGRGDGWGGDGFDGGPGFDPDFGPGGGPGGWGDGHGHGPAGIRNIVAAPGVIARGGQLAVTVEGCRNGGVVESRAFARTPLRPVNAFGDRARAIATIREDVHPGTYDITAECGGQRLIRPRAFTVIGGVRGGIGGGTVTGATPADMAIGGGLLAAGTIGGGVFWLRRRRAVRRV</sequence>
<evidence type="ECO:0008006" key="5">
    <source>
        <dbReference type="Google" id="ProtNLM"/>
    </source>
</evidence>